<dbReference type="SMART" id="SM00869">
    <property type="entry name" value="Autotransporter"/>
    <property type="match status" value="1"/>
</dbReference>
<evidence type="ECO:0000256" key="1">
    <source>
        <dbReference type="SAM" id="MobiDB-lite"/>
    </source>
</evidence>
<dbReference type="EMBL" id="JAESVB010000002">
    <property type="protein sequence ID" value="MCB8874592.1"/>
    <property type="molecule type" value="Genomic_DNA"/>
</dbReference>
<feature type="domain" description="Autotransporter" evidence="3">
    <location>
        <begin position="1780"/>
        <end position="2065"/>
    </location>
</feature>
<dbReference type="InterPro" id="IPR005546">
    <property type="entry name" value="Autotransporte_beta"/>
</dbReference>
<feature type="chain" id="PRO_5037546503" description="Autotransporter domain-containing protein" evidence="2">
    <location>
        <begin position="25"/>
        <end position="2065"/>
    </location>
</feature>
<reference evidence="4" key="2">
    <citation type="submission" date="2021-01" db="EMBL/GenBank/DDBJ databases">
        <authorList>
            <person name="Mieszkin S."/>
            <person name="Pouder E."/>
            <person name="Alain K."/>
        </authorList>
    </citation>
    <scope>NUCLEOTIDE SEQUENCE</scope>
    <source>
        <strain evidence="4">HW T2.11</strain>
    </source>
</reference>
<dbReference type="SUPFAM" id="SSF103515">
    <property type="entry name" value="Autotransporter"/>
    <property type="match status" value="1"/>
</dbReference>
<dbReference type="InterPro" id="IPR036709">
    <property type="entry name" value="Autotransporte_beta_dom_sf"/>
</dbReference>
<feature type="region of interest" description="Disordered" evidence="1">
    <location>
        <begin position="315"/>
        <end position="340"/>
    </location>
</feature>
<sequence>MRRHALIWAAVPGLCLGHAGAASAQTVSSVTCLVQGTAGSNGINPGGWTASLAGMGANGGSNATFFALSLGANGNGNNSSLGGAASGPVTVTASGAIAAPAVQTPGAQALAGLTNPQSGAIWAESIGGCGYADGNGAGHGGDAGTVAVTIQPGAALSLGTNVAGVDAISAGGQGSGYSHGSTHNVRGGGDGGDVTVSLAGSISTPAPADNAYGIYALSVGGASGATDNQYSLRGGNAGNVVVNLLPNASIALQGDGSIGVYAVSAGGLSWYADNGASNGHQNGNGGDVAVAVQQGASVATAGELSVGILAASTGGNANTDQAPPNSLENGGTTNAVPSDLAPPGNAGAVAVLNQGAIVTQGNVAIGIAAVSSTGGRGVGLLQQSSDGSYVIDPVGQVGPGVGAPGTVAVTNTGSIATNGIGASGILALSLGGSGGVMDSKPGLLNLLGGHTAGTGANGNAVAVVDAGSIATQGAASMGILAESIGGGGGTATGTSGILAIGSNGGVGGNGGAVIVVKSAGSITTQGDGSFGILSHSIGGGGGNGANATGIVASVGGGGGASGDGGAVAVSLGGLGNVAIATEGDYAPGVGAQSVGGGGGNGGASTAISTVLVSAAVGGSGSAGGAGGSVAVAGDGGSVTTAGAHAPGLLAQSIGGGGGNGGSANVYTAGLGLAVNTAVGGAGAKGGNGSTVTLAGTTDYATSGDDSDGILAQSVGGGGGNGGSALARTEAIGVPDLPSLSISTAVGGNGGSAGNGASVAVTNAGQVATSGDDSVGILAQSLGGGGGNGGDGSALARAIGASAANVKIGVSVGGNGGGGGDGGVVTVMNNDGVQTAGAEAAAIMAQSIGGGGGTAGIGNGGVTSQNLGSDIGTAVDVTLGLGGKGGIGGGGGAVTVTNALGGQILTTGSGAQGILAQSIGGGGGAAGGGVASGSGDDVVFNLAIGGAAGNGVNGGAVDVVNDGSISTGAVVTNNAETYVSGGDAVGILAQSIGGGGGVGGSSDAAAALGPVFQLEDLINNPDKSYEAELAIGGSGGSAGNGGSVGITNTGSITTLGERAYGILAQSIGGGGGDAGAATTQASAVAGGLGQTYAATVSVGGTGGQGGAGGGVTVDAFGTILTAGYGATGVLAQSIGGGGGVGAEGTVNNRTTIGLGGDWNGGGGSAGDGGAVTVATDNLTTLGDDAPGVLAQSIGGGGGAASAGCSNSAGAGLGGFSATLCVGNQAGISGNRAPWNDASDFTLDVGGGAGTSGAAGLVQLTLEGAIQTAGARSIGAVAQSIGGGGGYVSAAAANIGATALAADPGANGGHSAEQDGVTVTLTNDASITTSGAGAWGILAQAVAGGGGFAGDPSQPVVGFVSNSLTSSQSPNGAAGNVSVTSWGNILTTGAEAHGIVAQSVGGSGGIVSALGTGGLAFGTSAQIYDTAIGGHVTTAGAVTVDQVQGTIATTGVGSVGILAQSSGIVSGTNKDQTPVITITIGGTVIGGTLTGYPAGQGPAGILLSGGGYVADGAPVTANTVTINPGGFVGTVDGAGGMAIFTRDGWTNVINGGTLLGNINLANGDGTIANNGRLYSGSAIFAKTLTNAGIVNVGGPGAIGITAVYGAYTQTATGVLAADIDALASQKADLLTVGGSASVAGTVQPLALNLLPGTYTVFLSDALASSATVPSSLLFNWQLSGASSTGLAITPYAHFTPPGVALDAAETSLAQYLTTGWNNADPHLAPIFGYLSQIGGGAGGYKAVLDSLSPEASHALSSALIDNAGSILGASLSCPVFADKATVLGEDQCIWSKVTGNWTNLDRSSGQGSDSISAVTYRLGAQKQLAPGWYLGGSLGLGENWQSSDDGSSGNGETFDGSVALKRVIGPWLFAGAMAAANGSFQNDRYLSLPASGTQPAVTAGLTSDTDTLLLGGRLRAGYEVSFPHWYLRPYLDGDVVYAHTPAYQESGNATYALRVSANQQTTFIATPSIEIGNRLDIDPETVLRGYLTLGASIRSNDQRTISASFVGASASDGSFDTVIDSPRVTGNLALGVALYRRGGFEARAEYDMADGTDFLSLGGSIRLAYHF</sequence>
<evidence type="ECO:0000256" key="2">
    <source>
        <dbReference type="SAM" id="SignalP"/>
    </source>
</evidence>
<gene>
    <name evidence="4" type="ORF">ASILVAE211_05290</name>
</gene>
<feature type="compositionally biased region" description="Polar residues" evidence="1">
    <location>
        <begin position="315"/>
        <end position="336"/>
    </location>
</feature>
<protein>
    <recommendedName>
        <fullName evidence="3">Autotransporter domain-containing protein</fullName>
    </recommendedName>
</protein>
<keyword evidence="2" id="KW-0732">Signal</keyword>
<evidence type="ECO:0000313" key="4">
    <source>
        <dbReference type="EMBL" id="MCB8874592.1"/>
    </source>
</evidence>
<dbReference type="RefSeq" id="WP_227320259.1">
    <property type="nucleotide sequence ID" value="NZ_JAESVB010000002.1"/>
</dbReference>
<dbReference type="Proteomes" id="UP000708298">
    <property type="component" value="Unassembled WGS sequence"/>
</dbReference>
<comment type="caution">
    <text evidence="4">The sequence shown here is derived from an EMBL/GenBank/DDBJ whole genome shotgun (WGS) entry which is preliminary data.</text>
</comment>
<organism evidence="4 5">
    <name type="scientific">Acidisoma silvae</name>
    <dbReference type="NCBI Taxonomy" id="2802396"/>
    <lineage>
        <taxon>Bacteria</taxon>
        <taxon>Pseudomonadati</taxon>
        <taxon>Pseudomonadota</taxon>
        <taxon>Alphaproteobacteria</taxon>
        <taxon>Acetobacterales</taxon>
        <taxon>Acidocellaceae</taxon>
        <taxon>Acidisoma</taxon>
    </lineage>
</organism>
<reference evidence="4" key="1">
    <citation type="journal article" date="2021" name="Microorganisms">
        <title>Acidisoma silvae sp. nov. and Acidisomacellulosilytica sp. nov., Two Acidophilic Bacteria Isolated from Decaying Wood, Hydrolyzing Cellulose and Producing Poly-3-hydroxybutyrate.</title>
        <authorList>
            <person name="Mieszkin S."/>
            <person name="Pouder E."/>
            <person name="Uroz S."/>
            <person name="Simon-Colin C."/>
            <person name="Alain K."/>
        </authorList>
    </citation>
    <scope>NUCLEOTIDE SEQUENCE</scope>
    <source>
        <strain evidence="4">HW T2.11</strain>
    </source>
</reference>
<dbReference type="PROSITE" id="PS51208">
    <property type="entry name" value="AUTOTRANSPORTER"/>
    <property type="match status" value="1"/>
</dbReference>
<proteinExistence type="predicted"/>
<accession>A0A964DY04</accession>
<evidence type="ECO:0000259" key="3">
    <source>
        <dbReference type="PROSITE" id="PS51208"/>
    </source>
</evidence>
<evidence type="ECO:0000313" key="5">
    <source>
        <dbReference type="Proteomes" id="UP000708298"/>
    </source>
</evidence>
<feature type="signal peptide" evidence="2">
    <location>
        <begin position="1"/>
        <end position="24"/>
    </location>
</feature>
<keyword evidence="5" id="KW-1185">Reference proteome</keyword>
<name>A0A964DY04_9PROT</name>